<feature type="domain" description="Polysaccharide export protein N-terminal" evidence="3">
    <location>
        <begin position="106"/>
        <end position="179"/>
    </location>
</feature>
<dbReference type="Gene3D" id="3.10.560.10">
    <property type="entry name" value="Outer membrane lipoprotein wza domain like"/>
    <property type="match status" value="3"/>
</dbReference>
<feature type="domain" description="Soluble ligand binding" evidence="4">
    <location>
        <begin position="483"/>
        <end position="529"/>
    </location>
</feature>
<dbReference type="Pfam" id="PF10531">
    <property type="entry name" value="SLBB"/>
    <property type="match status" value="1"/>
</dbReference>
<accession>A0ABS2W5U7</accession>
<dbReference type="Pfam" id="PF02563">
    <property type="entry name" value="Poly_export"/>
    <property type="match status" value="1"/>
</dbReference>
<organism evidence="5 6">
    <name type="scientific">Amphritea pacifica</name>
    <dbReference type="NCBI Taxonomy" id="2811233"/>
    <lineage>
        <taxon>Bacteria</taxon>
        <taxon>Pseudomonadati</taxon>
        <taxon>Pseudomonadota</taxon>
        <taxon>Gammaproteobacteria</taxon>
        <taxon>Oceanospirillales</taxon>
        <taxon>Oceanospirillaceae</taxon>
        <taxon>Amphritea</taxon>
    </lineage>
</organism>
<dbReference type="Proteomes" id="UP000760472">
    <property type="component" value="Unassembled WGS sequence"/>
</dbReference>
<feature type="signal peptide" evidence="2">
    <location>
        <begin position="1"/>
        <end position="33"/>
    </location>
</feature>
<dbReference type="Gene3D" id="3.30.1950.10">
    <property type="entry name" value="wza like domain"/>
    <property type="match status" value="1"/>
</dbReference>
<proteinExistence type="predicted"/>
<evidence type="ECO:0000313" key="6">
    <source>
        <dbReference type="Proteomes" id="UP000760472"/>
    </source>
</evidence>
<dbReference type="InterPro" id="IPR003715">
    <property type="entry name" value="Poly_export_N"/>
</dbReference>
<dbReference type="InterPro" id="IPR019554">
    <property type="entry name" value="Soluble_ligand-bd"/>
</dbReference>
<evidence type="ECO:0000259" key="3">
    <source>
        <dbReference type="Pfam" id="PF02563"/>
    </source>
</evidence>
<feature type="chain" id="PRO_5046070865" evidence="2">
    <location>
        <begin position="34"/>
        <end position="577"/>
    </location>
</feature>
<dbReference type="EMBL" id="JAFFZP010000007">
    <property type="protein sequence ID" value="MBN0987011.1"/>
    <property type="molecule type" value="Genomic_DNA"/>
</dbReference>
<dbReference type="PANTHER" id="PTHR33619">
    <property type="entry name" value="POLYSACCHARIDE EXPORT PROTEIN GFCE-RELATED"/>
    <property type="match status" value="1"/>
</dbReference>
<protein>
    <submittedName>
        <fullName evidence="5">Polysaccharide biosynthesis/export family protein</fullName>
    </submittedName>
</protein>
<dbReference type="RefSeq" id="WP_205213214.1">
    <property type="nucleotide sequence ID" value="NZ_JAFFZP010000007.1"/>
</dbReference>
<gene>
    <name evidence="5" type="ORF">JW498_06545</name>
</gene>
<dbReference type="PANTHER" id="PTHR33619:SF3">
    <property type="entry name" value="POLYSACCHARIDE EXPORT PROTEIN GFCE-RELATED"/>
    <property type="match status" value="1"/>
</dbReference>
<name>A0ABS2W5U7_9GAMM</name>
<evidence type="ECO:0000256" key="1">
    <source>
        <dbReference type="ARBA" id="ARBA00022729"/>
    </source>
</evidence>
<dbReference type="InterPro" id="IPR049712">
    <property type="entry name" value="Poly_export"/>
</dbReference>
<keyword evidence="6" id="KW-1185">Reference proteome</keyword>
<sequence>MNLYSAYSRNSRNVICKGFVAGLALLFCSFANAAIESAGDLDPAVQQLMSGGGGIDAQQVQQNIDWKSGTYGQLGSKDSADAEVIRPFGSQLFDGGFSGLRSDGLNSDYKVTPGDQVVLRIWGAIEMERVLPVDARGNVFIPTIGPVRVQGLSHKDLDTRIRGAVRAIYPENVNVYTQVQGVQPVGVFVTGFVSRPGRYAGTPNDSAIYFLNQAGGIDDLMGTYRAIKVIRNGKTIETIDLYDFLLNGQMVRPQFRDGDTLVVGERQASVVVTGDVERSYRYELTKNEMTGAALTKLTHMKAGVSHALLRGDRSGGPLTGYLSLADFRQQPLQNGDEVILSIDKRYDTIVVELEGSFYGPSRYSLPRDIMLQDFLDSIAVPKGITDTTSISMRRESVAQRQKESLDESLRRLEATYLGASSATSQEASIRVQEAELITRFIARASKAEPSGRLVVASNDHIANIRLQDGDVITIPEKSDSLLISGEVLVPQSVVFESGKTVADYIDGAGGFSSHADKSKILIVRQNGEVRDAGDVSLKAGDEILVLPEVPTKNLQLATSISQIVYQIAVATKVVTGL</sequence>
<evidence type="ECO:0000259" key="4">
    <source>
        <dbReference type="Pfam" id="PF10531"/>
    </source>
</evidence>
<reference evidence="5 6" key="1">
    <citation type="submission" date="2021-02" db="EMBL/GenBank/DDBJ databases">
        <title>A novel species of genus Amphritea isolated from a fishpond in China.</title>
        <authorList>
            <person name="Lu H."/>
        </authorList>
    </citation>
    <scope>NUCLEOTIDE SEQUENCE [LARGE SCALE GENOMIC DNA]</scope>
    <source>
        <strain evidence="5 6">RP18W</strain>
    </source>
</reference>
<evidence type="ECO:0000313" key="5">
    <source>
        <dbReference type="EMBL" id="MBN0987011.1"/>
    </source>
</evidence>
<keyword evidence="1 2" id="KW-0732">Signal</keyword>
<evidence type="ECO:0000256" key="2">
    <source>
        <dbReference type="SAM" id="SignalP"/>
    </source>
</evidence>
<comment type="caution">
    <text evidence="5">The sequence shown here is derived from an EMBL/GenBank/DDBJ whole genome shotgun (WGS) entry which is preliminary data.</text>
</comment>